<comment type="caution">
    <text evidence="2">The sequence shown here is derived from an EMBL/GenBank/DDBJ whole genome shotgun (WGS) entry which is preliminary data.</text>
</comment>
<sequence>MGSKNDGIKARRENPKLDKNPKFGIMQFFKEAGDSGNNFHQAHQNGSEKIFGIDCGTKICWKGQKSRKPTKKLEVPLCIWPGRVVDVHGCCTCSLTSHSSRCRDTCDLRMRTDMQRPVCRDACTPAMLRDIWMWKHASGHVDARVSQRMRPEACGTTHSRLCVTILLAGDFYLNPSPPAHFHSSITHKKTLKDVASERKRKKNKPRYHREEKFSPIEEFLQSLSGSSVQTILSKPFFSFGDQVEVLLILVQISQSFEADTLPGSPDIVHNQGELLSEF</sequence>
<proteinExistence type="predicted"/>
<dbReference type="EMBL" id="JADBGQ010000001">
    <property type="protein sequence ID" value="KAG5414861.1"/>
    <property type="molecule type" value="Genomic_DNA"/>
</dbReference>
<keyword evidence="3" id="KW-1185">Reference proteome</keyword>
<reference evidence="2 3" key="1">
    <citation type="submission" date="2021-03" db="EMBL/GenBank/DDBJ databases">
        <authorList>
            <person name="King G.J."/>
            <person name="Bancroft I."/>
            <person name="Baten A."/>
            <person name="Bloomfield J."/>
            <person name="Borpatragohain P."/>
            <person name="He Z."/>
            <person name="Irish N."/>
            <person name="Irwin J."/>
            <person name="Liu K."/>
            <person name="Mauleon R.P."/>
            <person name="Moore J."/>
            <person name="Morris R."/>
            <person name="Ostergaard L."/>
            <person name="Wang B."/>
            <person name="Wells R."/>
        </authorList>
    </citation>
    <scope>NUCLEOTIDE SEQUENCE [LARGE SCALE GENOMIC DNA]</scope>
    <source>
        <strain evidence="2">R-o-18</strain>
        <tissue evidence="2">Leaf</tissue>
    </source>
</reference>
<gene>
    <name evidence="2" type="primary">A01p037220.1_BraROA</name>
    <name evidence="2" type="ORF">IGI04_002428</name>
</gene>
<evidence type="ECO:0000313" key="2">
    <source>
        <dbReference type="EMBL" id="KAG5414861.1"/>
    </source>
</evidence>
<organism evidence="2 3">
    <name type="scientific">Brassica rapa subsp. trilocularis</name>
    <dbReference type="NCBI Taxonomy" id="1813537"/>
    <lineage>
        <taxon>Eukaryota</taxon>
        <taxon>Viridiplantae</taxon>
        <taxon>Streptophyta</taxon>
        <taxon>Embryophyta</taxon>
        <taxon>Tracheophyta</taxon>
        <taxon>Spermatophyta</taxon>
        <taxon>Magnoliopsida</taxon>
        <taxon>eudicotyledons</taxon>
        <taxon>Gunneridae</taxon>
        <taxon>Pentapetalae</taxon>
        <taxon>rosids</taxon>
        <taxon>malvids</taxon>
        <taxon>Brassicales</taxon>
        <taxon>Brassicaceae</taxon>
        <taxon>Brassiceae</taxon>
        <taxon>Brassica</taxon>
    </lineage>
</organism>
<accession>A0ABQ7NXN7</accession>
<name>A0ABQ7NXN7_BRACM</name>
<dbReference type="Proteomes" id="UP000823674">
    <property type="component" value="Chromosome A01"/>
</dbReference>
<feature type="region of interest" description="Disordered" evidence="1">
    <location>
        <begin position="1"/>
        <end position="20"/>
    </location>
</feature>
<evidence type="ECO:0000256" key="1">
    <source>
        <dbReference type="SAM" id="MobiDB-lite"/>
    </source>
</evidence>
<protein>
    <submittedName>
        <fullName evidence="2">Uncharacterized protein</fullName>
    </submittedName>
</protein>
<evidence type="ECO:0000313" key="3">
    <source>
        <dbReference type="Proteomes" id="UP000823674"/>
    </source>
</evidence>